<dbReference type="GeneTree" id="ENSGT00940000179269"/>
<dbReference type="AlphaFoldDB" id="A0A3B5BGU4"/>
<dbReference type="GO" id="GO:0046599">
    <property type="term" value="P:regulation of centriole replication"/>
    <property type="evidence" value="ECO:0007669"/>
    <property type="project" value="TreeGrafter"/>
</dbReference>
<dbReference type="GO" id="GO:0008017">
    <property type="term" value="F:microtubule binding"/>
    <property type="evidence" value="ECO:0007669"/>
    <property type="project" value="TreeGrafter"/>
</dbReference>
<feature type="region of interest" description="Disordered" evidence="1">
    <location>
        <begin position="188"/>
        <end position="228"/>
    </location>
</feature>
<feature type="region of interest" description="Disordered" evidence="1">
    <location>
        <begin position="271"/>
        <end position="368"/>
    </location>
</feature>
<feature type="compositionally biased region" description="Basic and acidic residues" evidence="1">
    <location>
        <begin position="397"/>
        <end position="410"/>
    </location>
</feature>
<evidence type="ECO:0000256" key="1">
    <source>
        <dbReference type="SAM" id="MobiDB-lite"/>
    </source>
</evidence>
<dbReference type="Ensembl" id="ENSSPAT00000030528.1">
    <property type="protein sequence ID" value="ENSSPAP00000030039.1"/>
    <property type="gene ID" value="ENSSPAG00000022573.1"/>
</dbReference>
<dbReference type="GO" id="GO:0005814">
    <property type="term" value="C:centriole"/>
    <property type="evidence" value="ECO:0007669"/>
    <property type="project" value="TreeGrafter"/>
</dbReference>
<feature type="compositionally biased region" description="Low complexity" evidence="1">
    <location>
        <begin position="35"/>
        <end position="49"/>
    </location>
</feature>
<evidence type="ECO:0000313" key="2">
    <source>
        <dbReference type="Ensembl" id="ENSSPAP00000030039.1"/>
    </source>
</evidence>
<reference evidence="2" key="1">
    <citation type="submission" date="2023-09" db="UniProtKB">
        <authorList>
            <consortium name="Ensembl"/>
        </authorList>
    </citation>
    <scope>IDENTIFICATION</scope>
</reference>
<dbReference type="STRING" id="144197.ENSSPAP00000030039"/>
<protein>
    <recommendedName>
        <fullName evidence="3">ALMS motif domain-containing protein</fullName>
    </recommendedName>
</protein>
<dbReference type="GO" id="GO:0005829">
    <property type="term" value="C:cytosol"/>
    <property type="evidence" value="ECO:0007669"/>
    <property type="project" value="TreeGrafter"/>
</dbReference>
<feature type="compositionally biased region" description="Low complexity" evidence="1">
    <location>
        <begin position="191"/>
        <end position="203"/>
    </location>
</feature>
<organism evidence="2">
    <name type="scientific">Stegastes partitus</name>
    <name type="common">bicolor damselfish</name>
    <dbReference type="NCBI Taxonomy" id="144197"/>
    <lineage>
        <taxon>Eukaryota</taxon>
        <taxon>Metazoa</taxon>
        <taxon>Chordata</taxon>
        <taxon>Craniata</taxon>
        <taxon>Vertebrata</taxon>
        <taxon>Euteleostomi</taxon>
        <taxon>Actinopterygii</taxon>
        <taxon>Neopterygii</taxon>
        <taxon>Teleostei</taxon>
        <taxon>Neoteleostei</taxon>
        <taxon>Acanthomorphata</taxon>
        <taxon>Ovalentaria</taxon>
        <taxon>Pomacentridae</taxon>
        <taxon>Stegastes</taxon>
    </lineage>
</organism>
<feature type="compositionally biased region" description="Polar residues" evidence="1">
    <location>
        <begin position="355"/>
        <end position="368"/>
    </location>
</feature>
<sequence>MRLALPPTSVPVLLPYKPRGSEELFYVPQTEADVSSTETSDTTMESSHTGSDDAVPPRFSSEVLGHQDPGLDRGVTIRHSEGIYSKRLKTTAVKMQEPAHTGERSKHTTSLSSDLKCETFRSILEPECKNTVTNNKHRVSAAFNRVPSSSSQEAFRRDQGTSPIQFLHYDQPQPGWDRLQPVHVERNYDKVSSQVVQTSISQTRGERDHQRRNSDLHRSTSQQTSSSLDQLWQKFCEQWTTEESRPTRESETSLLERLERLSRLIHSTRAANVSAVQQEEDHDSEQKLGRRREEVTLKQKERKKERSGEVRRGRKAEPHIQLRLQKEETSHPAEDNSRASFSSSSCLSQHLSPAESETPSTASGSMSSVDTARLIRVFGADRVQHLKNSSSLSKLYRTIDKQRDGREQRRGRNSAHHHIITPSETTGTDESVCTSACYCLDLCTEVEINGIWLKTVIYLHVSFTREMFFT</sequence>
<feature type="region of interest" description="Disordered" evidence="1">
    <location>
        <begin position="397"/>
        <end position="425"/>
    </location>
</feature>
<feature type="region of interest" description="Disordered" evidence="1">
    <location>
        <begin position="28"/>
        <end position="74"/>
    </location>
</feature>
<proteinExistence type="predicted"/>
<feature type="compositionally biased region" description="Low complexity" evidence="1">
    <location>
        <begin position="338"/>
        <end position="352"/>
    </location>
</feature>
<dbReference type="PANTHER" id="PTHR21553">
    <property type="entry name" value="ALMS1-RELATED"/>
    <property type="match status" value="1"/>
</dbReference>
<name>A0A3B5BGU4_9TELE</name>
<evidence type="ECO:0008006" key="3">
    <source>
        <dbReference type="Google" id="ProtNLM"/>
    </source>
</evidence>
<feature type="compositionally biased region" description="Basic and acidic residues" evidence="1">
    <location>
        <begin position="284"/>
        <end position="337"/>
    </location>
</feature>
<feature type="compositionally biased region" description="Basic and acidic residues" evidence="1">
    <location>
        <begin position="204"/>
        <end position="218"/>
    </location>
</feature>
<accession>A0A3B5BGU4</accession>
<dbReference type="GO" id="GO:0005813">
    <property type="term" value="C:centrosome"/>
    <property type="evidence" value="ECO:0007669"/>
    <property type="project" value="TreeGrafter"/>
</dbReference>
<dbReference type="PANTHER" id="PTHR21553:SF36">
    <property type="entry name" value="ALMS1 CENTROSOME AND BASAL BODY-ASSOCIATED PROTEIN-RELATED"/>
    <property type="match status" value="1"/>
</dbReference>